<evidence type="ECO:0000313" key="2">
    <source>
        <dbReference type="Proteomes" id="UP001162483"/>
    </source>
</evidence>
<dbReference type="Proteomes" id="UP001162483">
    <property type="component" value="Unassembled WGS sequence"/>
</dbReference>
<keyword evidence="2" id="KW-1185">Reference proteome</keyword>
<organism evidence="1 2">
    <name type="scientific">Staurois parvus</name>
    <dbReference type="NCBI Taxonomy" id="386267"/>
    <lineage>
        <taxon>Eukaryota</taxon>
        <taxon>Metazoa</taxon>
        <taxon>Chordata</taxon>
        <taxon>Craniata</taxon>
        <taxon>Vertebrata</taxon>
        <taxon>Euteleostomi</taxon>
        <taxon>Amphibia</taxon>
        <taxon>Batrachia</taxon>
        <taxon>Anura</taxon>
        <taxon>Neobatrachia</taxon>
        <taxon>Ranoidea</taxon>
        <taxon>Ranidae</taxon>
        <taxon>Staurois</taxon>
    </lineage>
</organism>
<accession>A0ABN9FC49</accession>
<comment type="caution">
    <text evidence="1">The sequence shown here is derived from an EMBL/GenBank/DDBJ whole genome shotgun (WGS) entry which is preliminary data.</text>
</comment>
<dbReference type="EMBL" id="CATNWA010016479">
    <property type="protein sequence ID" value="CAI9593058.1"/>
    <property type="molecule type" value="Genomic_DNA"/>
</dbReference>
<name>A0ABN9FC49_9NEOB</name>
<proteinExistence type="predicted"/>
<protein>
    <submittedName>
        <fullName evidence="1">Uncharacterized protein</fullName>
    </submittedName>
</protein>
<evidence type="ECO:0000313" key="1">
    <source>
        <dbReference type="EMBL" id="CAI9593058.1"/>
    </source>
</evidence>
<reference evidence="1" key="1">
    <citation type="submission" date="2023-05" db="EMBL/GenBank/DDBJ databases">
        <authorList>
            <person name="Stuckert A."/>
        </authorList>
    </citation>
    <scope>NUCLEOTIDE SEQUENCE</scope>
</reference>
<sequence length="66" mass="7334">MCSLPPRLCSINRWIGDSKQRGGSDKTGSKFLFIQCRELPLRFYSEYTKNTVTARGGLTTHGAPGQ</sequence>
<gene>
    <name evidence="1" type="ORF">SPARVUS_LOCUS11471309</name>
</gene>